<dbReference type="CDD" id="cd11599">
    <property type="entry name" value="HDAC_classII_2"/>
    <property type="match status" value="1"/>
</dbReference>
<evidence type="ECO:0000313" key="3">
    <source>
        <dbReference type="EMBL" id="TCS36545.1"/>
    </source>
</evidence>
<dbReference type="PANTHER" id="PTHR10625">
    <property type="entry name" value="HISTONE DEACETYLASE HDAC1-RELATED"/>
    <property type="match status" value="1"/>
</dbReference>
<dbReference type="InterPro" id="IPR023801">
    <property type="entry name" value="His_deacetylse_dom"/>
</dbReference>
<reference evidence="3 4" key="1">
    <citation type="submission" date="2019-03" db="EMBL/GenBank/DDBJ databases">
        <title>Genomic Encyclopedia of Type Strains, Phase IV (KMG-IV): sequencing the most valuable type-strain genomes for metagenomic binning, comparative biology and taxonomic classification.</title>
        <authorList>
            <person name="Goeker M."/>
        </authorList>
    </citation>
    <scope>NUCLEOTIDE SEQUENCE [LARGE SCALE GENOMIC DNA]</scope>
    <source>
        <strain evidence="3 4">DSM 7445</strain>
    </source>
</reference>
<accession>A0A4R3HWN7</accession>
<feature type="domain" description="Histone deacetylase" evidence="2">
    <location>
        <begin position="20"/>
        <end position="306"/>
    </location>
</feature>
<dbReference type="PRINTS" id="PR01270">
    <property type="entry name" value="HDASUPER"/>
</dbReference>
<keyword evidence="4" id="KW-1185">Reference proteome</keyword>
<dbReference type="Gene3D" id="3.40.800.20">
    <property type="entry name" value="Histone deacetylase domain"/>
    <property type="match status" value="1"/>
</dbReference>
<sequence>MRTGFFTHADCSRHEMGGWHPECPERLQAIQDQLIASRIDPFLQHREAPPASLEDIGRVHTQSAIARIRDHIPSPSEHYYSLDGDTFLNPFSWDAALHAAGAAIAATDAVVKGELANAFCAVRPPGHHATPTESMGFCLFNNVAIAARRALDVHGLERVAIVDFDVHHGNGTEAAFVGEDRVLMVSFFQHPFYPYSGTSDIGAHAVNVSVPAYSGGDQVRQLVTQNWLPALHAHRPQMIFVSAGFDAHREDDMGQLGLVEADYAWLTQQIMTIADQYAQGRIVSSLEGGYNLSALGRSVAAHLKVLAGLD</sequence>
<evidence type="ECO:0000259" key="2">
    <source>
        <dbReference type="Pfam" id="PF00850"/>
    </source>
</evidence>
<comment type="caution">
    <text evidence="3">The sequence shown here is derived from an EMBL/GenBank/DDBJ whole genome shotgun (WGS) entry which is preliminary data.</text>
</comment>
<evidence type="ECO:0000313" key="4">
    <source>
        <dbReference type="Proteomes" id="UP000295382"/>
    </source>
</evidence>
<organism evidence="3 4">
    <name type="scientific">Paucimonas lemoignei</name>
    <name type="common">Pseudomonas lemoignei</name>
    <dbReference type="NCBI Taxonomy" id="29443"/>
    <lineage>
        <taxon>Bacteria</taxon>
        <taxon>Pseudomonadati</taxon>
        <taxon>Pseudomonadota</taxon>
        <taxon>Betaproteobacteria</taxon>
        <taxon>Burkholderiales</taxon>
        <taxon>Burkholderiaceae</taxon>
        <taxon>Paucimonas</taxon>
    </lineage>
</organism>
<dbReference type="PANTHER" id="PTHR10625:SF10">
    <property type="entry name" value="HISTONE DEACETYLASE HDAC1"/>
    <property type="match status" value="1"/>
</dbReference>
<comment type="similarity">
    <text evidence="1">Belongs to the histone deacetylase family.</text>
</comment>
<dbReference type="GO" id="GO:0004407">
    <property type="term" value="F:histone deacetylase activity"/>
    <property type="evidence" value="ECO:0007669"/>
    <property type="project" value="TreeGrafter"/>
</dbReference>
<name>A0A4R3HWN7_PAULE</name>
<dbReference type="InterPro" id="IPR000286">
    <property type="entry name" value="HDACs"/>
</dbReference>
<dbReference type="Pfam" id="PF00850">
    <property type="entry name" value="Hist_deacetyl"/>
    <property type="match status" value="1"/>
</dbReference>
<dbReference type="AlphaFoldDB" id="A0A4R3HWN7"/>
<dbReference type="EMBL" id="SLZQ01000006">
    <property type="protein sequence ID" value="TCS36545.1"/>
    <property type="molecule type" value="Genomic_DNA"/>
</dbReference>
<gene>
    <name evidence="3" type="ORF">EDC30_10685</name>
</gene>
<evidence type="ECO:0000256" key="1">
    <source>
        <dbReference type="ARBA" id="ARBA00005947"/>
    </source>
</evidence>
<dbReference type="SUPFAM" id="SSF52768">
    <property type="entry name" value="Arginase/deacetylase"/>
    <property type="match status" value="1"/>
</dbReference>
<dbReference type="InterPro" id="IPR023696">
    <property type="entry name" value="Ureohydrolase_dom_sf"/>
</dbReference>
<dbReference type="GO" id="GO:0040029">
    <property type="term" value="P:epigenetic regulation of gene expression"/>
    <property type="evidence" value="ECO:0007669"/>
    <property type="project" value="TreeGrafter"/>
</dbReference>
<protein>
    <submittedName>
        <fullName evidence="3">Acetoin utilization deacetylase AcuC-like enzyme</fullName>
    </submittedName>
</protein>
<dbReference type="InterPro" id="IPR037138">
    <property type="entry name" value="His_deacetylse_dom_sf"/>
</dbReference>
<dbReference type="OrthoDB" id="9808367at2"/>
<dbReference type="Proteomes" id="UP000295382">
    <property type="component" value="Unassembled WGS sequence"/>
</dbReference>
<dbReference type="RefSeq" id="WP_132258894.1">
    <property type="nucleotide sequence ID" value="NZ_SLZQ01000006.1"/>
</dbReference>
<proteinExistence type="inferred from homology"/>